<reference evidence="2 3" key="1">
    <citation type="submission" date="2010-03" db="EMBL/GenBank/DDBJ databases">
        <authorList>
            <consortium name="The Broad Institute Genome Sequencing Platform"/>
            <person name="Ward D."/>
            <person name="Earl A."/>
            <person name="Feldgarden M."/>
            <person name="Gevers D."/>
            <person name="Young S."/>
            <person name="Zeng Q."/>
            <person name="Koehrsen M."/>
            <person name="Alvarado L."/>
            <person name="Berlin A.M."/>
            <person name="Borenstein D."/>
            <person name="Chapman S.B."/>
            <person name="Chen Z."/>
            <person name="Engels R."/>
            <person name="Freedman E."/>
            <person name="Gellesch M."/>
            <person name="Goldberg J."/>
            <person name="Griggs A."/>
            <person name="Gujja S."/>
            <person name="Heilman E.R."/>
            <person name="Heiman D.I."/>
            <person name="Hepburn T.A."/>
            <person name="Howarth C."/>
            <person name="Jen D."/>
            <person name="Larson L."/>
            <person name="Mehta T."/>
            <person name="Park D."/>
            <person name="Pearson M."/>
            <person name="Richards J."/>
            <person name="Roberts A."/>
            <person name="Saif S."/>
            <person name="Shea T.D."/>
            <person name="Shenoy N."/>
            <person name="Sisk P."/>
            <person name="Stolte C."/>
            <person name="Sykes S.N."/>
            <person name="Walk T."/>
            <person name="White J."/>
            <person name="Yandava C."/>
            <person name="Izard J."/>
            <person name="Baranova O.V."/>
            <person name="Blanton J.M."/>
            <person name="Tanner A.C."/>
            <person name="Dewhirst F."/>
            <person name="Haas B."/>
            <person name="Nusbaum C."/>
            <person name="Birren B."/>
        </authorList>
    </citation>
    <scope>NUCLEOTIDE SEQUENCE [LARGE SCALE GENOMIC DNA]</scope>
    <source>
        <strain evidence="2 3">ATCC 29453</strain>
    </source>
</reference>
<evidence type="ECO:0000259" key="1">
    <source>
        <dbReference type="Pfam" id="PF13472"/>
    </source>
</evidence>
<accession>U6Q1I2</accession>
<proteinExistence type="predicted"/>
<dbReference type="HOGENOM" id="CLU_2847473_0_0_4"/>
<name>U6Q1I2_9NEIS</name>
<dbReference type="Pfam" id="PF13472">
    <property type="entry name" value="Lipase_GDSL_2"/>
    <property type="match status" value="1"/>
</dbReference>
<feature type="domain" description="SGNH hydrolase-type esterase" evidence="1">
    <location>
        <begin position="2"/>
        <end position="56"/>
    </location>
</feature>
<keyword evidence="3" id="KW-1185">Reference proteome</keyword>
<sequence length="65" mass="6941">MVLGDSLTASYGATQGNDYPSQLAQITGWQIINGGVSGDTSAQALARLPELLDFLRNFLFVRIPA</sequence>
<organism evidence="2 3">
    <name type="scientific">Simonsiella muelleri ATCC 29453</name>
    <dbReference type="NCBI Taxonomy" id="641147"/>
    <lineage>
        <taxon>Bacteria</taxon>
        <taxon>Pseudomonadati</taxon>
        <taxon>Pseudomonadota</taxon>
        <taxon>Betaproteobacteria</taxon>
        <taxon>Neisseriales</taxon>
        <taxon>Neisseriaceae</taxon>
        <taxon>Simonsiella</taxon>
    </lineage>
</organism>
<gene>
    <name evidence="2" type="ORF">HMPREF9021_02605</name>
</gene>
<evidence type="ECO:0000313" key="3">
    <source>
        <dbReference type="Proteomes" id="UP000017813"/>
    </source>
</evidence>
<comment type="caution">
    <text evidence="2">The sequence shown here is derived from an EMBL/GenBank/DDBJ whole genome shotgun (WGS) entry which is preliminary data.</text>
</comment>
<reference evidence="2 3" key="2">
    <citation type="submission" date="2011-10" db="EMBL/GenBank/DDBJ databases">
        <title>The Genome Sequence of Simonsiella muelleri ATCC 29453.</title>
        <authorList>
            <consortium name="The Broad Institute Genome Sequencing Platform"/>
            <consortium name="The Broad Institute Genome Sequencing Center for Infectious Disease"/>
            <person name="Earl A."/>
            <person name="Ward D."/>
            <person name="Feldgarden M."/>
            <person name="Gevers D."/>
            <person name="Izard J."/>
            <person name="Baranova O.V."/>
            <person name="Blanton J.M."/>
            <person name="Tanner A.C."/>
            <person name="Dewhirst F."/>
            <person name="Young S.K."/>
            <person name="Zeng Q."/>
            <person name="Gargeya S."/>
            <person name="Fitzgerald M."/>
            <person name="Haas B."/>
            <person name="Abouelleil A."/>
            <person name="Alvarado L."/>
            <person name="Arachchi H.M."/>
            <person name="Berlin A."/>
            <person name="Brown A."/>
            <person name="Chapman S.B."/>
            <person name="Chen Z."/>
            <person name="Dunbar C."/>
            <person name="Freedman E."/>
            <person name="Gearin G."/>
            <person name="Goldberg J."/>
            <person name="Griggs A."/>
            <person name="Gujja S."/>
            <person name="Heiman D."/>
            <person name="Howarth C."/>
            <person name="Larson L."/>
            <person name="Lui A."/>
            <person name="MacDonald P.J.P."/>
            <person name="Montmayeur A."/>
            <person name="Murphy C."/>
            <person name="Neiman D."/>
            <person name="Pearson M."/>
            <person name="Priest M."/>
            <person name="Roberts A."/>
            <person name="Saif S."/>
            <person name="Shea T."/>
            <person name="Shenoy N."/>
            <person name="Sisk P."/>
            <person name="Stolte C."/>
            <person name="Sykes S."/>
            <person name="Wortman J."/>
            <person name="Nusbaum C."/>
            <person name="Birren B."/>
        </authorList>
    </citation>
    <scope>NUCLEOTIDE SEQUENCE [LARGE SCALE GENOMIC DNA]</scope>
    <source>
        <strain evidence="2 3">ATCC 29453</strain>
    </source>
</reference>
<dbReference type="STRING" id="641147.HMPREF9021_02605"/>
<dbReference type="InterPro" id="IPR013830">
    <property type="entry name" value="SGNH_hydro"/>
</dbReference>
<dbReference type="AlphaFoldDB" id="U6Q1I2"/>
<dbReference type="Gene3D" id="3.40.50.1110">
    <property type="entry name" value="SGNH hydrolase"/>
    <property type="match status" value="1"/>
</dbReference>
<dbReference type="SUPFAM" id="SSF52266">
    <property type="entry name" value="SGNH hydrolase"/>
    <property type="match status" value="1"/>
</dbReference>
<evidence type="ECO:0000313" key="2">
    <source>
        <dbReference type="EMBL" id="EJZ50173.1"/>
    </source>
</evidence>
<dbReference type="GO" id="GO:0016788">
    <property type="term" value="F:hydrolase activity, acting on ester bonds"/>
    <property type="evidence" value="ECO:0007669"/>
    <property type="project" value="UniProtKB-ARBA"/>
</dbReference>
<dbReference type="InterPro" id="IPR036514">
    <property type="entry name" value="SGNH_hydro_sf"/>
</dbReference>
<dbReference type="Proteomes" id="UP000017813">
    <property type="component" value="Unassembled WGS sequence"/>
</dbReference>
<dbReference type="eggNOG" id="COG2755">
    <property type="taxonomic scope" value="Bacteria"/>
</dbReference>
<dbReference type="EMBL" id="ADCY02000044">
    <property type="protein sequence ID" value="EJZ50173.1"/>
    <property type="molecule type" value="Genomic_DNA"/>
</dbReference>
<protein>
    <recommendedName>
        <fullName evidence="1">SGNH hydrolase-type esterase domain-containing protein</fullName>
    </recommendedName>
</protein>